<proteinExistence type="predicted"/>
<comment type="subcellular location">
    <subcellularLocation>
        <location evidence="1">Nucleus</location>
    </subcellularLocation>
</comment>
<reference evidence="6" key="2">
    <citation type="submission" date="2015-07" db="EMBL/GenBank/DDBJ databases">
        <authorList>
            <person name="Noorani M."/>
        </authorList>
    </citation>
    <scope>NUCLEOTIDE SEQUENCE</scope>
    <source>
        <strain evidence="6">Yugu1</strain>
    </source>
</reference>
<organism evidence="6">
    <name type="scientific">Setaria italica</name>
    <name type="common">Foxtail millet</name>
    <name type="synonym">Panicum italicum</name>
    <dbReference type="NCBI Taxonomy" id="4555"/>
    <lineage>
        <taxon>Eukaryota</taxon>
        <taxon>Viridiplantae</taxon>
        <taxon>Streptophyta</taxon>
        <taxon>Embryophyta</taxon>
        <taxon>Tracheophyta</taxon>
        <taxon>Spermatophyta</taxon>
        <taxon>Magnoliopsida</taxon>
        <taxon>Liliopsida</taxon>
        <taxon>Poales</taxon>
        <taxon>Poaceae</taxon>
        <taxon>PACMAD clade</taxon>
        <taxon>Panicoideae</taxon>
        <taxon>Panicodae</taxon>
        <taxon>Paniceae</taxon>
        <taxon>Cenchrinae</taxon>
        <taxon>Setaria</taxon>
    </lineage>
</organism>
<dbReference type="Gene3D" id="2.40.330.10">
    <property type="entry name" value="DNA-binding pseudobarrel domain"/>
    <property type="match status" value="1"/>
</dbReference>
<name>A0A368QIX1_SETIT</name>
<evidence type="ECO:0008006" key="7">
    <source>
        <dbReference type="Google" id="ProtNLM"/>
    </source>
</evidence>
<accession>A0A368QIX1</accession>
<evidence type="ECO:0000313" key="6">
    <source>
        <dbReference type="EMBL" id="RCV17899.1"/>
    </source>
</evidence>
<dbReference type="GO" id="GO:0003677">
    <property type="term" value="F:DNA binding"/>
    <property type="evidence" value="ECO:0007669"/>
    <property type="project" value="UniProtKB-KW"/>
</dbReference>
<evidence type="ECO:0000256" key="1">
    <source>
        <dbReference type="ARBA" id="ARBA00004123"/>
    </source>
</evidence>
<evidence type="ECO:0000256" key="2">
    <source>
        <dbReference type="ARBA" id="ARBA00023015"/>
    </source>
</evidence>
<dbReference type="AlphaFoldDB" id="A0A368QIX1"/>
<dbReference type="OrthoDB" id="690376at2759"/>
<dbReference type="InterPro" id="IPR015300">
    <property type="entry name" value="DNA-bd_pseudobarrel_sf"/>
</dbReference>
<protein>
    <recommendedName>
        <fullName evidence="7">TF-B3 domain-containing protein</fullName>
    </recommendedName>
</protein>
<keyword evidence="5" id="KW-0539">Nucleus</keyword>
<keyword evidence="3" id="KW-0238">DNA-binding</keyword>
<dbReference type="EMBL" id="CM003530">
    <property type="protein sequence ID" value="RCV17899.1"/>
    <property type="molecule type" value="Genomic_DNA"/>
</dbReference>
<gene>
    <name evidence="6" type="ORF">SETIT_3G257100v2</name>
</gene>
<sequence>MDAAGELGDDAELAALRDTLTTSDVDEKLKRLQIPCGRSVAAAAAANGDVSALSAFLTAGEKYCRGIVVPVFDRFGRRFGMRLRKIQANRSYRFFGSDWERFVRDNHLAEGMAAAKGMGRELGVELWAFRSPELAAVGHNPDGALGMAILTKIKEKART</sequence>
<evidence type="ECO:0000256" key="4">
    <source>
        <dbReference type="ARBA" id="ARBA00023163"/>
    </source>
</evidence>
<evidence type="ECO:0000256" key="3">
    <source>
        <dbReference type="ARBA" id="ARBA00023125"/>
    </source>
</evidence>
<evidence type="ECO:0000256" key="5">
    <source>
        <dbReference type="ARBA" id="ARBA00023242"/>
    </source>
</evidence>
<dbReference type="PANTHER" id="PTHR34397:SF22">
    <property type="entry name" value="OS05G0237600 PROTEIN"/>
    <property type="match status" value="1"/>
</dbReference>
<dbReference type="GO" id="GO:0005634">
    <property type="term" value="C:nucleus"/>
    <property type="evidence" value="ECO:0007669"/>
    <property type="project" value="UniProtKB-SubCell"/>
</dbReference>
<reference evidence="6" key="1">
    <citation type="journal article" date="2012" name="Nat. Biotechnol.">
        <title>Reference genome sequence of the model plant Setaria.</title>
        <authorList>
            <person name="Bennetzen J.L."/>
            <person name="Schmutz J."/>
            <person name="Wang H."/>
            <person name="Percifield R."/>
            <person name="Hawkins J."/>
            <person name="Pontaroli A.C."/>
            <person name="Estep M."/>
            <person name="Feng L."/>
            <person name="Vaughn J.N."/>
            <person name="Grimwood J."/>
            <person name="Jenkins J."/>
            <person name="Barry K."/>
            <person name="Lindquist E."/>
            <person name="Hellsten U."/>
            <person name="Deshpande S."/>
            <person name="Wang X."/>
            <person name="Wu X."/>
            <person name="Mitros T."/>
            <person name="Triplett J."/>
            <person name="Yang X."/>
            <person name="Ye C.Y."/>
            <person name="Mauro-Herrera M."/>
            <person name="Wang L."/>
            <person name="Li P."/>
            <person name="Sharma M."/>
            <person name="Sharma R."/>
            <person name="Ronald P.C."/>
            <person name="Panaud O."/>
            <person name="Kellogg E.A."/>
            <person name="Brutnell T.P."/>
            <person name="Doust A.N."/>
            <person name="Tuskan G.A."/>
            <person name="Rokhsar D."/>
            <person name="Devos K.M."/>
        </authorList>
    </citation>
    <scope>NUCLEOTIDE SEQUENCE [LARGE SCALE GENOMIC DNA]</scope>
    <source>
        <strain evidence="6">Yugu1</strain>
    </source>
</reference>
<keyword evidence="2" id="KW-0805">Transcription regulation</keyword>
<dbReference type="SUPFAM" id="SSF101936">
    <property type="entry name" value="DNA-binding pseudobarrel domain"/>
    <property type="match status" value="1"/>
</dbReference>
<keyword evidence="4" id="KW-0804">Transcription</keyword>
<dbReference type="PANTHER" id="PTHR34397">
    <property type="entry name" value="OS05G0237600 PROTEIN"/>
    <property type="match status" value="1"/>
</dbReference>